<evidence type="ECO:0000256" key="1">
    <source>
        <dbReference type="ARBA" id="ARBA00004964"/>
    </source>
</evidence>
<dbReference type="InterPro" id="IPR008631">
    <property type="entry name" value="Glycogen_synth"/>
</dbReference>
<dbReference type="PANTHER" id="PTHR10176:SF3">
    <property type="entry name" value="GLYCOGEN [STARCH] SYNTHASE"/>
    <property type="match status" value="1"/>
</dbReference>
<dbReference type="SUPFAM" id="SSF53756">
    <property type="entry name" value="UDP-Glycosyltransferase/glycogen phosphorylase"/>
    <property type="match status" value="1"/>
</dbReference>
<accession>A0A6B2KZL5</accession>
<name>A0A6B2KZL5_9EUKA</name>
<protein>
    <recommendedName>
        <fullName evidence="7">Glycogen [starch] synthase</fullName>
        <ecNumber evidence="7">2.4.1.11</ecNumber>
    </recommendedName>
</protein>
<proteinExistence type="inferred from homology"/>
<keyword evidence="3 7" id="KW-0328">Glycosyltransferase</keyword>
<evidence type="ECO:0000256" key="6">
    <source>
        <dbReference type="ARBA" id="ARBA00047345"/>
    </source>
</evidence>
<evidence type="ECO:0000256" key="5">
    <source>
        <dbReference type="ARBA" id="ARBA00023056"/>
    </source>
</evidence>
<dbReference type="GO" id="GO:0004373">
    <property type="term" value="F:alpha-1,4-glucan glucosyltransferase (UDP-glucose donor) activity"/>
    <property type="evidence" value="ECO:0007669"/>
    <property type="project" value="UniProtKB-EC"/>
</dbReference>
<dbReference type="Gene3D" id="6.10.260.10">
    <property type="match status" value="1"/>
</dbReference>
<keyword evidence="4 7" id="KW-0808">Transferase</keyword>
<organism evidence="8">
    <name type="scientific">Arcella intermedia</name>
    <dbReference type="NCBI Taxonomy" id="1963864"/>
    <lineage>
        <taxon>Eukaryota</taxon>
        <taxon>Amoebozoa</taxon>
        <taxon>Tubulinea</taxon>
        <taxon>Elardia</taxon>
        <taxon>Arcellinida</taxon>
        <taxon>Sphaerothecina</taxon>
        <taxon>Arcellidae</taxon>
        <taxon>Arcella</taxon>
    </lineage>
</organism>
<evidence type="ECO:0000256" key="4">
    <source>
        <dbReference type="ARBA" id="ARBA00022679"/>
    </source>
</evidence>
<dbReference type="Pfam" id="PF05693">
    <property type="entry name" value="Glycogen_syn"/>
    <property type="match status" value="1"/>
</dbReference>
<evidence type="ECO:0000313" key="8">
    <source>
        <dbReference type="EMBL" id="NDV30204.1"/>
    </source>
</evidence>
<comment type="pathway">
    <text evidence="1 7">Glycan biosynthesis; glycogen biosynthesis.</text>
</comment>
<dbReference type="PANTHER" id="PTHR10176">
    <property type="entry name" value="GLYCOGEN SYNTHASE"/>
    <property type="match status" value="1"/>
</dbReference>
<dbReference type="UniPathway" id="UPA00164"/>
<sequence>MTLTHPGENMLHMLSGNSEKPLCFDVAWEVCRKVGGIYTVLSTKALVTVQEWGDRYALIGPYYKKTAATEFEPMRPSPMIQTVLEQMEEKHSIKVHFGRWLIKGYPRVLLIDMDSAMKYLDRWRRDLMSGFEAPHDTEVNDAIVFGYASTLLLELVRDNSPQDRPIVSHYHEWQVGVGLIAIKRKNIRIATLFTTHATLLGRYIAAGHIDLYGQLEQINADEAAGSRGIYQRHWIETGAARGSDVFTTVSDITGFEAEHLLKRKPDIITPNGLNMERFTALHEFQNLHKKFKDKIHEFVRGHFVGHHNFDLDKTLYFFTAGRREYHNKGVDLFIESLAELNYMLQQNNSEITVVAFIIMPGSTNNYNVESIEGQSVRREIRETCNRIVKNISSRLYESIMSGNAPPIEELLSVEDMVEIKRRVLSIQAHQNLPPIVTHNMINGENDEVLKHLRAAGLLNQRESKVKVIYHPEFLSATSPVFPLDYHEFIRGCHLGVFASYYEPWGYTPAECAIMGVPSITSNLTGFANFICRRISEPENVGLYIVDRRYKGFEEGKHQMANVMFRFCQLSRRERIALRNKVERVSAVLDWNQLGKHYVKARNMALQKVFDTSEGMPEFYEDDDSLF</sequence>
<comment type="similarity">
    <text evidence="2 7">Belongs to the glycosyltransferase 3 family.</text>
</comment>
<dbReference type="GO" id="GO:0005978">
    <property type="term" value="P:glycogen biosynthetic process"/>
    <property type="evidence" value="ECO:0007669"/>
    <property type="project" value="UniProtKB-UniPathway"/>
</dbReference>
<dbReference type="EMBL" id="GIBP01001235">
    <property type="protein sequence ID" value="NDV30204.1"/>
    <property type="molecule type" value="Transcribed_RNA"/>
</dbReference>
<reference evidence="8" key="1">
    <citation type="journal article" date="2020" name="J. Eukaryot. Microbiol.">
        <title>De novo Sequencing, Assembly and Annotation of the Transcriptome for the Free-Living Testate Amoeba Arcella intermedia.</title>
        <authorList>
            <person name="Ribeiro G.M."/>
            <person name="Porfirio-Sousa A.L."/>
            <person name="Maurer-Alcala X.X."/>
            <person name="Katz L.A."/>
            <person name="Lahr D.J.G."/>
        </authorList>
    </citation>
    <scope>NUCLEOTIDE SEQUENCE</scope>
</reference>
<dbReference type="Gene3D" id="3.40.50.2000">
    <property type="entry name" value="Glycogen Phosphorylase B"/>
    <property type="match status" value="2"/>
</dbReference>
<keyword evidence="5 7" id="KW-0320">Glycogen biosynthesis</keyword>
<dbReference type="EC" id="2.4.1.11" evidence="7"/>
<dbReference type="GO" id="GO:0005737">
    <property type="term" value="C:cytoplasm"/>
    <property type="evidence" value="ECO:0007669"/>
    <property type="project" value="TreeGrafter"/>
</dbReference>
<evidence type="ECO:0000256" key="7">
    <source>
        <dbReference type="RuleBase" id="RU363104"/>
    </source>
</evidence>
<dbReference type="AlphaFoldDB" id="A0A6B2KZL5"/>
<comment type="catalytic activity">
    <reaction evidence="6">
        <text>[(1-&gt;4)-alpha-D-glucosyl](n) + UDP-alpha-D-glucose = [(1-&gt;4)-alpha-D-glucosyl](n+1) + UDP + H(+)</text>
        <dbReference type="Rhea" id="RHEA:18549"/>
        <dbReference type="Rhea" id="RHEA-COMP:9584"/>
        <dbReference type="Rhea" id="RHEA-COMP:9587"/>
        <dbReference type="ChEBI" id="CHEBI:15378"/>
        <dbReference type="ChEBI" id="CHEBI:15444"/>
        <dbReference type="ChEBI" id="CHEBI:58223"/>
        <dbReference type="ChEBI" id="CHEBI:58885"/>
        <dbReference type="EC" id="2.4.1.11"/>
    </reaction>
    <physiologicalReaction direction="left-to-right" evidence="6">
        <dbReference type="Rhea" id="RHEA:18550"/>
    </physiologicalReaction>
</comment>
<comment type="function">
    <text evidence="7">Transfers the glycosyl residue from UDP-Glc to the non-reducing end of alpha-1,4-glucan.</text>
</comment>
<evidence type="ECO:0000256" key="2">
    <source>
        <dbReference type="ARBA" id="ARBA00010686"/>
    </source>
</evidence>
<evidence type="ECO:0000256" key="3">
    <source>
        <dbReference type="ARBA" id="ARBA00022676"/>
    </source>
</evidence>